<evidence type="ECO:0000313" key="7">
    <source>
        <dbReference type="Proteomes" id="UP001597463"/>
    </source>
</evidence>
<comment type="similarity">
    <text evidence="2">Belongs to the DUF177 domain family.</text>
</comment>
<evidence type="ECO:0000256" key="1">
    <source>
        <dbReference type="ARBA" id="ARBA00002868"/>
    </source>
</evidence>
<reference evidence="7" key="1">
    <citation type="journal article" date="2019" name="Int. J. Syst. Evol. Microbiol.">
        <title>The Global Catalogue of Microorganisms (GCM) 10K type strain sequencing project: providing services to taxonomists for standard genome sequencing and annotation.</title>
        <authorList>
            <consortium name="The Broad Institute Genomics Platform"/>
            <consortium name="The Broad Institute Genome Sequencing Center for Infectious Disease"/>
            <person name="Wu L."/>
            <person name="Ma J."/>
        </authorList>
    </citation>
    <scope>NUCLEOTIDE SEQUENCE [LARGE SCALE GENOMIC DNA]</scope>
    <source>
        <strain evidence="7">TISTR 1906</strain>
    </source>
</reference>
<evidence type="ECO:0000256" key="2">
    <source>
        <dbReference type="ARBA" id="ARBA00010740"/>
    </source>
</evidence>
<dbReference type="RefSeq" id="WP_066472718.1">
    <property type="nucleotide sequence ID" value="NZ_BCNT01000003.1"/>
</dbReference>
<dbReference type="PANTHER" id="PTHR38099">
    <property type="entry name" value="LARGE RIBOSOMAL RNA SUBUNIT ACCUMULATION PROTEIN YCED"/>
    <property type="match status" value="1"/>
</dbReference>
<evidence type="ECO:0000256" key="4">
    <source>
        <dbReference type="ARBA" id="ARBA00022517"/>
    </source>
</evidence>
<keyword evidence="4" id="KW-0690">Ribosome biogenesis</keyword>
<dbReference type="InterPro" id="IPR003772">
    <property type="entry name" value="YceD"/>
</dbReference>
<accession>A0ABW5UH11</accession>
<keyword evidence="7" id="KW-1185">Reference proteome</keyword>
<dbReference type="EMBL" id="JBHUMV010000001">
    <property type="protein sequence ID" value="MFD2752937.1"/>
    <property type="molecule type" value="Genomic_DNA"/>
</dbReference>
<dbReference type="InterPro" id="IPR039255">
    <property type="entry name" value="YceD_bac"/>
</dbReference>
<evidence type="ECO:0000313" key="6">
    <source>
        <dbReference type="EMBL" id="MFD2752937.1"/>
    </source>
</evidence>
<organism evidence="6 7">
    <name type="scientific">Comamonas terrae</name>
    <dbReference type="NCBI Taxonomy" id="673548"/>
    <lineage>
        <taxon>Bacteria</taxon>
        <taxon>Pseudomonadati</taxon>
        <taxon>Pseudomonadota</taxon>
        <taxon>Betaproteobacteria</taxon>
        <taxon>Burkholderiales</taxon>
        <taxon>Comamonadaceae</taxon>
        <taxon>Comamonas</taxon>
    </lineage>
</organism>
<name>A0ABW5UH11_9BURK</name>
<dbReference type="Proteomes" id="UP001597463">
    <property type="component" value="Unassembled WGS sequence"/>
</dbReference>
<sequence length="184" mass="20274">MSKDFSATRLDVRAFAQAEGHLQGQAPLSAFKRLAEDAQPHGGAQPEVRWQAEGEFVPETGGAGQVWLHVTAEVDLPMVCQRCLTAASIPLLVDRSFRFVANEALAEQEDDDSEEDVLAMSREFDLLELIEDELLMEVPVVPRHDVCPVPVKLESSDADFEQANEQKENPFAVLRSLDVGKSAD</sequence>
<evidence type="ECO:0000256" key="3">
    <source>
        <dbReference type="ARBA" id="ARBA00015716"/>
    </source>
</evidence>
<proteinExistence type="inferred from homology"/>
<dbReference type="PANTHER" id="PTHR38099:SF1">
    <property type="entry name" value="LARGE RIBOSOMAL RNA SUBUNIT ACCUMULATION PROTEIN YCED"/>
    <property type="match status" value="1"/>
</dbReference>
<gene>
    <name evidence="6" type="ORF">ACFSW6_02480</name>
</gene>
<comment type="function">
    <text evidence="1">Plays a role in synthesis, processing and/or stability of 23S rRNA.</text>
</comment>
<evidence type="ECO:0000256" key="5">
    <source>
        <dbReference type="ARBA" id="ARBA00031841"/>
    </source>
</evidence>
<comment type="caution">
    <text evidence="6">The sequence shown here is derived from an EMBL/GenBank/DDBJ whole genome shotgun (WGS) entry which is preliminary data.</text>
</comment>
<protein>
    <recommendedName>
        <fullName evidence="3">Large ribosomal RNA subunit accumulation protein YceD</fullName>
    </recommendedName>
    <alternativeName>
        <fullName evidence="5">23S rRNA accumulation protein YceD</fullName>
    </alternativeName>
</protein>
<dbReference type="Pfam" id="PF02620">
    <property type="entry name" value="YceD"/>
    <property type="match status" value="1"/>
</dbReference>